<accession>A0ABT9EK96</accession>
<comment type="caution">
    <text evidence="2">The sequence shown here is derived from an EMBL/GenBank/DDBJ whole genome shotgun (WGS) entry which is preliminary data.</text>
</comment>
<dbReference type="Pfam" id="PF03551">
    <property type="entry name" value="PadR"/>
    <property type="match status" value="1"/>
</dbReference>
<dbReference type="Proteomes" id="UP001230685">
    <property type="component" value="Unassembled WGS sequence"/>
</dbReference>
<proteinExistence type="predicted"/>
<gene>
    <name evidence="2" type="ORF">Q5H91_09010</name>
</gene>
<protein>
    <submittedName>
        <fullName evidence="2">PadR family transcriptional regulator</fullName>
    </submittedName>
</protein>
<evidence type="ECO:0000313" key="3">
    <source>
        <dbReference type="Proteomes" id="UP001230685"/>
    </source>
</evidence>
<dbReference type="SUPFAM" id="SSF46785">
    <property type="entry name" value="Winged helix' DNA-binding domain"/>
    <property type="match status" value="1"/>
</dbReference>
<reference evidence="2 3" key="1">
    <citation type="submission" date="2023-07" db="EMBL/GenBank/DDBJ databases">
        <authorList>
            <person name="Kim M.K."/>
        </authorList>
    </citation>
    <scope>NUCLEOTIDE SEQUENCE [LARGE SCALE GENOMIC DNA]</scope>
    <source>
        <strain evidence="2 3">KR1UV-12</strain>
    </source>
</reference>
<dbReference type="InterPro" id="IPR005149">
    <property type="entry name" value="Tscrpt_reg_PadR_N"/>
</dbReference>
<name>A0ABT9EK96_9SPHN</name>
<evidence type="ECO:0000313" key="2">
    <source>
        <dbReference type="EMBL" id="MDP1027351.1"/>
    </source>
</evidence>
<evidence type="ECO:0000259" key="1">
    <source>
        <dbReference type="Pfam" id="PF03551"/>
    </source>
</evidence>
<dbReference type="EMBL" id="JAUUDS010000003">
    <property type="protein sequence ID" value="MDP1027351.1"/>
    <property type="molecule type" value="Genomic_DNA"/>
</dbReference>
<organism evidence="2 3">
    <name type="scientific">Sphingomonas aurea</name>
    <dbReference type="NCBI Taxonomy" id="3063994"/>
    <lineage>
        <taxon>Bacteria</taxon>
        <taxon>Pseudomonadati</taxon>
        <taxon>Pseudomonadota</taxon>
        <taxon>Alphaproteobacteria</taxon>
        <taxon>Sphingomonadales</taxon>
        <taxon>Sphingomonadaceae</taxon>
        <taxon>Sphingomonas</taxon>
    </lineage>
</organism>
<dbReference type="Gene3D" id="1.10.10.10">
    <property type="entry name" value="Winged helix-like DNA-binding domain superfamily/Winged helix DNA-binding domain"/>
    <property type="match status" value="1"/>
</dbReference>
<sequence length="109" mass="12054">MDVESWQSQLRKGAAELVVLAALDRQRAYGLQLLATINAGGELVTEGGLYPLLARLEKAGRIAAEWVLPEAGGNPRKYYVLTDEGRQLLAAMRGRWAAFRQTIDQLVEE</sequence>
<feature type="domain" description="Transcription regulator PadR N-terminal" evidence="1">
    <location>
        <begin position="19"/>
        <end position="90"/>
    </location>
</feature>
<dbReference type="InterPro" id="IPR052509">
    <property type="entry name" value="Metal_resp_DNA-bind_regulator"/>
</dbReference>
<dbReference type="PANTHER" id="PTHR33169:SF14">
    <property type="entry name" value="TRANSCRIPTIONAL REGULATOR RV3488"/>
    <property type="match status" value="1"/>
</dbReference>
<dbReference type="PANTHER" id="PTHR33169">
    <property type="entry name" value="PADR-FAMILY TRANSCRIPTIONAL REGULATOR"/>
    <property type="match status" value="1"/>
</dbReference>
<dbReference type="RefSeq" id="WP_305173055.1">
    <property type="nucleotide sequence ID" value="NZ_JAUUDS010000003.1"/>
</dbReference>
<dbReference type="InterPro" id="IPR036388">
    <property type="entry name" value="WH-like_DNA-bd_sf"/>
</dbReference>
<keyword evidence="3" id="KW-1185">Reference proteome</keyword>
<dbReference type="InterPro" id="IPR036390">
    <property type="entry name" value="WH_DNA-bd_sf"/>
</dbReference>